<dbReference type="RefSeq" id="WP_014374975.1">
    <property type="nucleotide sequence ID" value="NC_016943.1"/>
</dbReference>
<accession>H6RW58</accession>
<organism evidence="4 5">
    <name type="scientific">Blastococcus saxobsidens (strain DD2)</name>
    <dbReference type="NCBI Taxonomy" id="1146883"/>
    <lineage>
        <taxon>Bacteria</taxon>
        <taxon>Bacillati</taxon>
        <taxon>Actinomycetota</taxon>
        <taxon>Actinomycetes</taxon>
        <taxon>Geodermatophilales</taxon>
        <taxon>Geodermatophilaceae</taxon>
        <taxon>Blastococcus</taxon>
    </lineage>
</organism>
<dbReference type="eggNOG" id="COG2204">
    <property type="taxonomic scope" value="Bacteria"/>
</dbReference>
<dbReference type="HOGENOM" id="CLU_000445_69_8_11"/>
<dbReference type="InterPro" id="IPR050595">
    <property type="entry name" value="Bact_response_regulator"/>
</dbReference>
<dbReference type="GO" id="GO:0000160">
    <property type="term" value="P:phosphorelay signal transduction system"/>
    <property type="evidence" value="ECO:0007669"/>
    <property type="project" value="InterPro"/>
</dbReference>
<evidence type="ECO:0000313" key="4">
    <source>
        <dbReference type="EMBL" id="CCG02075.1"/>
    </source>
</evidence>
<evidence type="ECO:0000313" key="5">
    <source>
        <dbReference type="Proteomes" id="UP000007517"/>
    </source>
</evidence>
<dbReference type="PANTHER" id="PTHR44591:SF3">
    <property type="entry name" value="RESPONSE REGULATORY DOMAIN-CONTAINING PROTEIN"/>
    <property type="match status" value="1"/>
</dbReference>
<dbReference type="Gene3D" id="3.40.50.2300">
    <property type="match status" value="1"/>
</dbReference>
<feature type="domain" description="Response regulatory" evidence="3">
    <location>
        <begin position="6"/>
        <end position="102"/>
    </location>
</feature>
<keyword evidence="5" id="KW-1185">Reference proteome</keyword>
<feature type="modified residue" description="4-aspartylphosphate" evidence="2">
    <location>
        <position position="55"/>
    </location>
</feature>
<dbReference type="KEGG" id="bsd:BLASA_1131"/>
<sequence length="102" mass="10984">MDGALHVLVVDDDPDIALFVRTVLQRGGMAVTTCAAPMEALALAARVEFGAAITDIEMPGMTGLEFLDRLRQLRADLPITVMTAHASVDYAVDALRRPTSSW</sequence>
<keyword evidence="1 2" id="KW-0597">Phosphoprotein</keyword>
<proteinExistence type="predicted"/>
<dbReference type="GO" id="GO:0003677">
    <property type="term" value="F:DNA binding"/>
    <property type="evidence" value="ECO:0007669"/>
    <property type="project" value="UniProtKB-KW"/>
</dbReference>
<dbReference type="CDD" id="cd00156">
    <property type="entry name" value="REC"/>
    <property type="match status" value="1"/>
</dbReference>
<dbReference type="Proteomes" id="UP000007517">
    <property type="component" value="Chromosome"/>
</dbReference>
<name>H6RW58_BLASD</name>
<evidence type="ECO:0000259" key="3">
    <source>
        <dbReference type="PROSITE" id="PS50110"/>
    </source>
</evidence>
<dbReference type="AlphaFoldDB" id="H6RW58"/>
<dbReference type="Pfam" id="PF00072">
    <property type="entry name" value="Response_reg"/>
    <property type="match status" value="1"/>
</dbReference>
<dbReference type="InterPro" id="IPR011006">
    <property type="entry name" value="CheY-like_superfamily"/>
</dbReference>
<evidence type="ECO:0000256" key="2">
    <source>
        <dbReference type="PROSITE-ProRule" id="PRU00169"/>
    </source>
</evidence>
<dbReference type="EMBL" id="FO117623">
    <property type="protein sequence ID" value="CCG02075.1"/>
    <property type="molecule type" value="Genomic_DNA"/>
</dbReference>
<dbReference type="SUPFAM" id="SSF52172">
    <property type="entry name" value="CheY-like"/>
    <property type="match status" value="1"/>
</dbReference>
<dbReference type="PROSITE" id="PS50110">
    <property type="entry name" value="RESPONSE_REGULATORY"/>
    <property type="match status" value="1"/>
</dbReference>
<keyword evidence="4" id="KW-0238">DNA-binding</keyword>
<gene>
    <name evidence="4" type="ordered locus">BLASA_1131</name>
</gene>
<dbReference type="PANTHER" id="PTHR44591">
    <property type="entry name" value="STRESS RESPONSE REGULATOR PROTEIN 1"/>
    <property type="match status" value="1"/>
</dbReference>
<reference evidence="4 5" key="1">
    <citation type="journal article" date="2012" name="J. Bacteriol.">
        <title>Genome Sequence of Blastococcus saxobsidens DD2, a Stone-Inhabiting Bacterium.</title>
        <authorList>
            <person name="Chouaia B."/>
            <person name="Crotti E."/>
            <person name="Brusetti L."/>
            <person name="Daffonchio D."/>
            <person name="Essoussi I."/>
            <person name="Nouioui I."/>
            <person name="Sbissi I."/>
            <person name="Ghodhbane-Gtari F."/>
            <person name="Gtari M."/>
            <person name="Vacherie B."/>
            <person name="Barbe V."/>
            <person name="Medigue C."/>
            <person name="Gury J."/>
            <person name="Pujic P."/>
            <person name="Normand P."/>
        </authorList>
    </citation>
    <scope>NUCLEOTIDE SEQUENCE [LARGE SCALE GENOMIC DNA]</scope>
    <source>
        <strain evidence="4 5">DD2</strain>
    </source>
</reference>
<dbReference type="STRING" id="1146883.BLASA_1131"/>
<evidence type="ECO:0000256" key="1">
    <source>
        <dbReference type="ARBA" id="ARBA00022553"/>
    </source>
</evidence>
<dbReference type="InterPro" id="IPR001789">
    <property type="entry name" value="Sig_transdc_resp-reg_receiver"/>
</dbReference>
<reference evidence="5" key="2">
    <citation type="submission" date="2012-02" db="EMBL/GenBank/DDBJ databases">
        <title>Complete genome sequence of Blastococcus saxobsidens strain DD2.</title>
        <authorList>
            <person name="Genoscope."/>
        </authorList>
    </citation>
    <scope>NUCLEOTIDE SEQUENCE [LARGE SCALE GENOMIC DNA]</scope>
    <source>
        <strain evidence="5">DD2</strain>
    </source>
</reference>
<protein>
    <submittedName>
        <fullName evidence="4">Response regulator with CheY-like receiver, AAA-type ATPase, and DNA-binding domains</fullName>
    </submittedName>
</protein>
<dbReference type="SMART" id="SM00448">
    <property type="entry name" value="REC"/>
    <property type="match status" value="1"/>
</dbReference>